<keyword evidence="2 5" id="KW-0812">Transmembrane</keyword>
<dbReference type="NCBIfam" id="NF004440">
    <property type="entry name" value="PRK05777.1-3"/>
    <property type="match status" value="1"/>
</dbReference>
<keyword evidence="5" id="KW-1003">Cell membrane</keyword>
<keyword evidence="5" id="KW-0520">NAD</keyword>
<dbReference type="GO" id="GO:0042773">
    <property type="term" value="P:ATP synthesis coupled electron transport"/>
    <property type="evidence" value="ECO:0007669"/>
    <property type="project" value="InterPro"/>
</dbReference>
<evidence type="ECO:0000256" key="3">
    <source>
        <dbReference type="ARBA" id="ARBA00022989"/>
    </source>
</evidence>
<feature type="transmembrane region" description="Helical" evidence="5">
    <location>
        <begin position="156"/>
        <end position="179"/>
    </location>
</feature>
<keyword evidence="5" id="KW-1278">Translocase</keyword>
<feature type="transmembrane region" description="Helical" evidence="5">
    <location>
        <begin position="322"/>
        <end position="343"/>
    </location>
</feature>
<dbReference type="RefSeq" id="WP_167083633.1">
    <property type="nucleotide sequence ID" value="NZ_BAAADC010000001.1"/>
</dbReference>
<dbReference type="NCBIfam" id="TIGR01770">
    <property type="entry name" value="NDH_I_N"/>
    <property type="match status" value="1"/>
</dbReference>
<keyword evidence="5" id="KW-0874">Quinone</keyword>
<feature type="transmembrane region" description="Helical" evidence="5">
    <location>
        <begin position="37"/>
        <end position="56"/>
    </location>
</feature>
<comment type="subcellular location">
    <subcellularLocation>
        <location evidence="5">Cell membrane</location>
        <topology evidence="5">Multi-pass membrane protein</topology>
    </subcellularLocation>
    <subcellularLocation>
        <location evidence="1">Endomembrane system</location>
        <topology evidence="1">Multi-pass membrane protein</topology>
    </subcellularLocation>
    <subcellularLocation>
        <location evidence="6">Membrane</location>
        <topology evidence="6">Multi-pass membrane protein</topology>
    </subcellularLocation>
</comment>
<feature type="transmembrane region" description="Helical" evidence="5">
    <location>
        <begin position="364"/>
        <end position="384"/>
    </location>
</feature>
<feature type="transmembrane region" description="Helical" evidence="5">
    <location>
        <begin position="441"/>
        <end position="465"/>
    </location>
</feature>
<feature type="transmembrane region" description="Helical" evidence="5">
    <location>
        <begin position="116"/>
        <end position="144"/>
    </location>
</feature>
<comment type="catalytic activity">
    <reaction evidence="5">
        <text>a quinone + NADH + 5 H(+)(in) = a quinol + NAD(+) + 4 H(+)(out)</text>
        <dbReference type="Rhea" id="RHEA:57888"/>
        <dbReference type="ChEBI" id="CHEBI:15378"/>
        <dbReference type="ChEBI" id="CHEBI:24646"/>
        <dbReference type="ChEBI" id="CHEBI:57540"/>
        <dbReference type="ChEBI" id="CHEBI:57945"/>
        <dbReference type="ChEBI" id="CHEBI:132124"/>
    </reaction>
</comment>
<evidence type="ECO:0000259" key="7">
    <source>
        <dbReference type="Pfam" id="PF00361"/>
    </source>
</evidence>
<comment type="caution">
    <text evidence="8">The sequence shown here is derived from an EMBL/GenBank/DDBJ whole genome shotgun (WGS) entry which is preliminary data.</text>
</comment>
<comment type="similarity">
    <text evidence="5">Belongs to the complex I subunit 2 family.</text>
</comment>
<name>A0A846N0S0_9PROT</name>
<dbReference type="EMBL" id="JAASRM010000001">
    <property type="protein sequence ID" value="NIK89554.1"/>
    <property type="molecule type" value="Genomic_DNA"/>
</dbReference>
<dbReference type="GO" id="GO:0012505">
    <property type="term" value="C:endomembrane system"/>
    <property type="evidence" value="ECO:0007669"/>
    <property type="project" value="UniProtKB-SubCell"/>
</dbReference>
<feature type="transmembrane region" description="Helical" evidence="5">
    <location>
        <begin position="77"/>
        <end position="96"/>
    </location>
</feature>
<dbReference type="InterPro" id="IPR010096">
    <property type="entry name" value="NADH-Q_OxRdtase_suN/2"/>
</dbReference>
<keyword evidence="4 5" id="KW-0472">Membrane</keyword>
<accession>A0A846N0S0</accession>
<evidence type="ECO:0000313" key="8">
    <source>
        <dbReference type="EMBL" id="NIK89554.1"/>
    </source>
</evidence>
<dbReference type="AlphaFoldDB" id="A0A846N0S0"/>
<keyword evidence="9" id="KW-1185">Reference proteome</keyword>
<dbReference type="GO" id="GO:0050136">
    <property type="term" value="F:NADH dehydrogenase (quinone) (non-electrogenic) activity"/>
    <property type="evidence" value="ECO:0007669"/>
    <property type="project" value="UniProtKB-UniRule"/>
</dbReference>
<dbReference type="GO" id="GO:0008137">
    <property type="term" value="F:NADH dehydrogenase (ubiquinone) activity"/>
    <property type="evidence" value="ECO:0007669"/>
    <property type="project" value="InterPro"/>
</dbReference>
<feature type="transmembrane region" description="Helical" evidence="5">
    <location>
        <begin position="185"/>
        <end position="214"/>
    </location>
</feature>
<dbReference type="PANTHER" id="PTHR22773">
    <property type="entry name" value="NADH DEHYDROGENASE"/>
    <property type="match status" value="1"/>
</dbReference>
<evidence type="ECO:0000256" key="1">
    <source>
        <dbReference type="ARBA" id="ARBA00004127"/>
    </source>
</evidence>
<keyword evidence="3 5" id="KW-1133">Transmembrane helix</keyword>
<dbReference type="Proteomes" id="UP000570514">
    <property type="component" value="Unassembled WGS sequence"/>
</dbReference>
<proteinExistence type="inferred from homology"/>
<dbReference type="InterPro" id="IPR001750">
    <property type="entry name" value="ND/Mrp_TM"/>
</dbReference>
<dbReference type="Pfam" id="PF00361">
    <property type="entry name" value="Proton_antipo_M"/>
    <property type="match status" value="1"/>
</dbReference>
<protein>
    <recommendedName>
        <fullName evidence="5">NADH-quinone oxidoreductase subunit N</fullName>
        <ecNumber evidence="5">7.1.1.-</ecNumber>
    </recommendedName>
    <alternativeName>
        <fullName evidence="5">NADH dehydrogenase I subunit N</fullName>
    </alternativeName>
    <alternativeName>
        <fullName evidence="5">NDH-1 subunit N</fullName>
    </alternativeName>
</protein>
<evidence type="ECO:0000256" key="4">
    <source>
        <dbReference type="ARBA" id="ARBA00023136"/>
    </source>
</evidence>
<evidence type="ECO:0000256" key="5">
    <source>
        <dbReference type="HAMAP-Rule" id="MF_00445"/>
    </source>
</evidence>
<comment type="subunit">
    <text evidence="5">NDH-1 is composed of 14 different subunits. Subunits NuoA, H, J, K, L, M, N constitute the membrane sector of the complex.</text>
</comment>
<sequence>MTISHDLLVVAPELILAVGSMVALMIGAATGEGSAKLVSILMALLMFLIGCVVVTAEPATAFGGAFTVDAFSRFAKLLILGTAALCTIMASNFFSLDKQNRFELPVLIGLSTLGMMVMVSAGSFLSLYLGLELQSLALYVLAAFNRDSVRSTEAGLKYFVLGALSSGMMLYGISLIYGFTGSIEFSAVAGIIVGSGVSIGLIFGLVFLIAGLCFKISAVPFHMWAPDVYEGAPTPITAFFTTAAKVAALALMIRAILVPFPGAFHQWQQIIVVVSVLSMWLGAVAAIGQNNIKRLMAYSSIGHMGYALLGLAAGTQEGAKGMLVYIAYYAITNIGTFVCIQAMRRDGKPVESISDLAGLARSRPAFAFALSALMWSLAGLPPLGGIVAKIYVFGAAVHAGLFWPAVLGVLASCVAAYYYLRIAKVIYFDEPAKGFDKGFGGPGMGLILAGSTVFTVALIAVPWVLVSPAGVAASAILH</sequence>
<dbReference type="GO" id="GO:0005886">
    <property type="term" value="C:plasma membrane"/>
    <property type="evidence" value="ECO:0007669"/>
    <property type="project" value="UniProtKB-SubCell"/>
</dbReference>
<keyword evidence="5" id="KW-0813">Transport</keyword>
<dbReference type="GO" id="GO:0048038">
    <property type="term" value="F:quinone binding"/>
    <property type="evidence" value="ECO:0007669"/>
    <property type="project" value="UniProtKB-KW"/>
</dbReference>
<organism evidence="8 9">
    <name type="scientific">Rhizomicrobium palustre</name>
    <dbReference type="NCBI Taxonomy" id="189966"/>
    <lineage>
        <taxon>Bacteria</taxon>
        <taxon>Pseudomonadati</taxon>
        <taxon>Pseudomonadota</taxon>
        <taxon>Alphaproteobacteria</taxon>
        <taxon>Micropepsales</taxon>
        <taxon>Micropepsaceae</taxon>
        <taxon>Rhizomicrobium</taxon>
    </lineage>
</organism>
<feature type="transmembrane region" description="Helical" evidence="5">
    <location>
        <begin position="235"/>
        <end position="257"/>
    </location>
</feature>
<feature type="transmembrane region" description="Helical" evidence="5">
    <location>
        <begin position="7"/>
        <end position="31"/>
    </location>
</feature>
<dbReference type="HAMAP" id="MF_00445">
    <property type="entry name" value="NDH1_NuoN_1"/>
    <property type="match status" value="1"/>
</dbReference>
<reference evidence="8 9" key="1">
    <citation type="submission" date="2020-03" db="EMBL/GenBank/DDBJ databases">
        <title>Genomic Encyclopedia of Type Strains, Phase IV (KMG-IV): sequencing the most valuable type-strain genomes for metagenomic binning, comparative biology and taxonomic classification.</title>
        <authorList>
            <person name="Goeker M."/>
        </authorList>
    </citation>
    <scope>NUCLEOTIDE SEQUENCE [LARGE SCALE GENOMIC DNA]</scope>
    <source>
        <strain evidence="8 9">DSM 19867</strain>
    </source>
</reference>
<feature type="transmembrane region" description="Helical" evidence="5">
    <location>
        <begin position="390"/>
        <end position="420"/>
    </location>
</feature>
<evidence type="ECO:0000313" key="9">
    <source>
        <dbReference type="Proteomes" id="UP000570514"/>
    </source>
</evidence>
<feature type="domain" description="NADH:quinone oxidoreductase/Mrp antiporter transmembrane" evidence="7">
    <location>
        <begin position="121"/>
        <end position="413"/>
    </location>
</feature>
<feature type="transmembrane region" description="Helical" evidence="5">
    <location>
        <begin position="295"/>
        <end position="316"/>
    </location>
</feature>
<keyword evidence="5" id="KW-0830">Ubiquinone</keyword>
<evidence type="ECO:0000256" key="2">
    <source>
        <dbReference type="ARBA" id="ARBA00022692"/>
    </source>
</evidence>
<gene>
    <name evidence="5" type="primary">nuoN</name>
    <name evidence="8" type="ORF">FHS83_002872</name>
</gene>
<evidence type="ECO:0000256" key="6">
    <source>
        <dbReference type="RuleBase" id="RU000320"/>
    </source>
</evidence>
<feature type="transmembrane region" description="Helical" evidence="5">
    <location>
        <begin position="269"/>
        <end position="288"/>
    </location>
</feature>
<dbReference type="EC" id="7.1.1.-" evidence="5"/>
<comment type="function">
    <text evidence="5">NDH-1 shuttles electrons from NADH, via FMN and iron-sulfur (Fe-S) centers, to quinones in the respiratory chain. The immediate electron acceptor for the enzyme in this species is believed to be ubiquinone. Couples the redox reaction to proton translocation (for every two electrons transferred, four hydrogen ions are translocated across the cytoplasmic membrane), and thus conserves the redox energy in a proton gradient.</text>
</comment>